<organism evidence="8 9">
    <name type="scientific">Paracoccidioides brasiliensis</name>
    <dbReference type="NCBI Taxonomy" id="121759"/>
    <lineage>
        <taxon>Eukaryota</taxon>
        <taxon>Fungi</taxon>
        <taxon>Dikarya</taxon>
        <taxon>Ascomycota</taxon>
        <taxon>Pezizomycotina</taxon>
        <taxon>Eurotiomycetes</taxon>
        <taxon>Eurotiomycetidae</taxon>
        <taxon>Onygenales</taxon>
        <taxon>Ajellomycetaceae</taxon>
        <taxon>Paracoccidioides</taxon>
    </lineage>
</organism>
<keyword evidence="5" id="KW-0503">Monooxygenase</keyword>
<comment type="similarity">
    <text evidence="1">Belongs to the paxM FAD-dependent monooxygenase family.</text>
</comment>
<gene>
    <name evidence="8" type="ORF">ACO22_07624</name>
</gene>
<dbReference type="InterPro" id="IPR002938">
    <property type="entry name" value="FAD-bd"/>
</dbReference>
<evidence type="ECO:0000313" key="9">
    <source>
        <dbReference type="Proteomes" id="UP000242814"/>
    </source>
</evidence>
<dbReference type="GO" id="GO:0071949">
    <property type="term" value="F:FAD binding"/>
    <property type="evidence" value="ECO:0007669"/>
    <property type="project" value="InterPro"/>
</dbReference>
<dbReference type="InterPro" id="IPR036188">
    <property type="entry name" value="FAD/NAD-bd_sf"/>
</dbReference>
<comment type="caution">
    <text evidence="8">The sequence shown here is derived from an EMBL/GenBank/DDBJ whole genome shotgun (WGS) entry which is preliminary data.</text>
</comment>
<dbReference type="PANTHER" id="PTHR13789">
    <property type="entry name" value="MONOOXYGENASE"/>
    <property type="match status" value="1"/>
</dbReference>
<name>A0A1D2J465_PARBR</name>
<dbReference type="FunFam" id="3.50.50.60:FF:000115">
    <property type="entry name" value="Salicylate hydroxylase, putative"/>
    <property type="match status" value="1"/>
</dbReference>
<proteinExistence type="inferred from homology"/>
<dbReference type="GO" id="GO:0004497">
    <property type="term" value="F:monooxygenase activity"/>
    <property type="evidence" value="ECO:0007669"/>
    <property type="project" value="UniProtKB-KW"/>
</dbReference>
<dbReference type="Gene3D" id="3.50.50.60">
    <property type="entry name" value="FAD/NAD(P)-binding domain"/>
    <property type="match status" value="1"/>
</dbReference>
<dbReference type="SUPFAM" id="SSF54373">
    <property type="entry name" value="FAD-linked reductases, C-terminal domain"/>
    <property type="match status" value="1"/>
</dbReference>
<sequence>MVLLKAKRSLNIGFELTGRDSAGIGGLATAISLAIRGHRVLVLEILPEIQEIGAGIQIAPNMRNILARLGIEPAIQAKAVVLETIEVVRWQNGKVLSKIPVNHQYGKTAVIHRADLQRALIDRISELDNIEMRLGATITDIDFDRTAVWLQDGEMVTGDVIVGADGIKSMIRNRMIPDRANGILPTGDRAFRILIHREKMLRDKELAKLIDKPKAVRWVGPHRHIVGYPIRNHQLYNAVFIHPDNGSVGESWTIPGTKEEMMEMFCGWEPRVLKLIEASTQVLKSKLCLHPPLLTWVKGSCTLVGDACHPMLPYIAQGAAQALEDAAALGVILSNISSVKSIPFALGVYEKCRKKRAEAVQQSGTANRIPLHLPDGPEQVARDERFATVMKGDSSPDKWNDRETQQLLWGHDAEEAAKKCWTGMHVPKRGEMPPPQSKRETVTSSEARRNLPDTQQLIRALNTTVDRQLGGRHVVAVSECVSSEALENSSLRRCAFLTVRSFVSSHRCVSFKRGC</sequence>
<dbReference type="PRINTS" id="PR00420">
    <property type="entry name" value="RNGMNOXGNASE"/>
</dbReference>
<dbReference type="OMA" id="IAGYCPT"/>
<keyword evidence="3" id="KW-0274">FAD</keyword>
<evidence type="ECO:0000313" key="8">
    <source>
        <dbReference type="EMBL" id="ODH13079.1"/>
    </source>
</evidence>
<dbReference type="PANTHER" id="PTHR13789:SF307">
    <property type="entry name" value="HYDROXYLASE, PUTATIVE (AFU_ORTHOLOGUE AFUA_2G04330)-RELATED"/>
    <property type="match status" value="1"/>
</dbReference>
<evidence type="ECO:0000256" key="1">
    <source>
        <dbReference type="ARBA" id="ARBA00007992"/>
    </source>
</evidence>
<dbReference type="SUPFAM" id="SSF51905">
    <property type="entry name" value="FAD/NAD(P)-binding domain"/>
    <property type="match status" value="1"/>
</dbReference>
<feature type="domain" description="FAD-binding" evidence="7">
    <location>
        <begin position="22"/>
        <end position="362"/>
    </location>
</feature>
<evidence type="ECO:0000259" key="7">
    <source>
        <dbReference type="Pfam" id="PF01494"/>
    </source>
</evidence>
<keyword evidence="2" id="KW-0285">Flavoprotein</keyword>
<dbReference type="VEuPathDB" id="FungiDB:PADG_08461"/>
<evidence type="ECO:0000256" key="6">
    <source>
        <dbReference type="SAM" id="MobiDB-lite"/>
    </source>
</evidence>
<keyword evidence="4" id="KW-0560">Oxidoreductase</keyword>
<dbReference type="Pfam" id="PF01494">
    <property type="entry name" value="FAD_binding_3"/>
    <property type="match status" value="1"/>
</dbReference>
<evidence type="ECO:0000256" key="4">
    <source>
        <dbReference type="ARBA" id="ARBA00023002"/>
    </source>
</evidence>
<feature type="compositionally biased region" description="Basic and acidic residues" evidence="6">
    <location>
        <begin position="437"/>
        <end position="451"/>
    </location>
</feature>
<dbReference type="EMBL" id="LZYO01000591">
    <property type="protein sequence ID" value="ODH13079.1"/>
    <property type="molecule type" value="Genomic_DNA"/>
</dbReference>
<protein>
    <recommendedName>
        <fullName evidence="7">FAD-binding domain-containing protein</fullName>
    </recommendedName>
</protein>
<accession>A0A1D2J465</accession>
<evidence type="ECO:0000256" key="5">
    <source>
        <dbReference type="ARBA" id="ARBA00023033"/>
    </source>
</evidence>
<dbReference type="InterPro" id="IPR050493">
    <property type="entry name" value="FAD-dep_Monooxygenase_BioMet"/>
</dbReference>
<evidence type="ECO:0000256" key="2">
    <source>
        <dbReference type="ARBA" id="ARBA00022630"/>
    </source>
</evidence>
<dbReference type="Proteomes" id="UP000242814">
    <property type="component" value="Unassembled WGS sequence"/>
</dbReference>
<feature type="region of interest" description="Disordered" evidence="6">
    <location>
        <begin position="425"/>
        <end position="453"/>
    </location>
</feature>
<dbReference type="AlphaFoldDB" id="A0A1D2J465"/>
<evidence type="ECO:0000256" key="3">
    <source>
        <dbReference type="ARBA" id="ARBA00022827"/>
    </source>
</evidence>
<dbReference type="VEuPathDB" id="FungiDB:PABG_07388"/>
<reference evidence="8 9" key="1">
    <citation type="submission" date="2016-06" db="EMBL/GenBank/DDBJ databases">
        <authorList>
            <person name="Kjaerup R.B."/>
            <person name="Dalgaard T.S."/>
            <person name="Juul-Madsen H.R."/>
        </authorList>
    </citation>
    <scope>NUCLEOTIDE SEQUENCE [LARGE SCALE GENOMIC DNA]</scope>
    <source>
        <strain evidence="8 9">Pb300</strain>
    </source>
</reference>